<proteinExistence type="predicted"/>
<feature type="region of interest" description="Disordered" evidence="1">
    <location>
        <begin position="1"/>
        <end position="26"/>
    </location>
</feature>
<dbReference type="EMBL" id="JBICBT010000072">
    <property type="protein sequence ID" value="KAL3124473.1"/>
    <property type="molecule type" value="Genomic_DNA"/>
</dbReference>
<name>A0ABD2MAG0_9BILA</name>
<evidence type="ECO:0000256" key="1">
    <source>
        <dbReference type="SAM" id="MobiDB-lite"/>
    </source>
</evidence>
<evidence type="ECO:0000313" key="2">
    <source>
        <dbReference type="EMBL" id="KAL3124473.1"/>
    </source>
</evidence>
<comment type="caution">
    <text evidence="2">The sequence shown here is derived from an EMBL/GenBank/DDBJ whole genome shotgun (WGS) entry which is preliminary data.</text>
</comment>
<reference evidence="2 3" key="1">
    <citation type="submission" date="2024-10" db="EMBL/GenBank/DDBJ databases">
        <authorList>
            <person name="Kim D."/>
        </authorList>
    </citation>
    <scope>NUCLEOTIDE SEQUENCE [LARGE SCALE GENOMIC DNA]</scope>
    <source>
        <strain evidence="2">BH-2024</strain>
    </source>
</reference>
<organism evidence="2 3">
    <name type="scientific">Heterodera trifolii</name>
    <dbReference type="NCBI Taxonomy" id="157864"/>
    <lineage>
        <taxon>Eukaryota</taxon>
        <taxon>Metazoa</taxon>
        <taxon>Ecdysozoa</taxon>
        <taxon>Nematoda</taxon>
        <taxon>Chromadorea</taxon>
        <taxon>Rhabditida</taxon>
        <taxon>Tylenchina</taxon>
        <taxon>Tylenchomorpha</taxon>
        <taxon>Tylenchoidea</taxon>
        <taxon>Heteroderidae</taxon>
        <taxon>Heteroderinae</taxon>
        <taxon>Heterodera</taxon>
    </lineage>
</organism>
<gene>
    <name evidence="2" type="ORF">niasHT_003230</name>
</gene>
<sequence length="138" mass="14746">MSFSVDGMYNGGNQSTADGYDGNNYGQSSGQPPAVYGYPYPPAVGSVSDDPTHSINAVDGHPVVIGLPVETAPIARLRDACEIRCNDFKLKINCKKYDVTMRGSEASIQCKCRWNSVLPIGKFCVANALILSNQPEAA</sequence>
<protein>
    <submittedName>
        <fullName evidence="2">Uncharacterized protein</fullName>
    </submittedName>
</protein>
<evidence type="ECO:0000313" key="3">
    <source>
        <dbReference type="Proteomes" id="UP001620626"/>
    </source>
</evidence>
<keyword evidence="3" id="KW-1185">Reference proteome</keyword>
<dbReference type="Proteomes" id="UP001620626">
    <property type="component" value="Unassembled WGS sequence"/>
</dbReference>
<dbReference type="AlphaFoldDB" id="A0ABD2MAG0"/>
<accession>A0ABD2MAG0</accession>